<reference evidence="3" key="1">
    <citation type="submission" date="2025-08" db="UniProtKB">
        <authorList>
            <consortium name="RefSeq"/>
        </authorList>
    </citation>
    <scope>IDENTIFICATION</scope>
    <source>
        <strain evidence="3">Aabys</strain>
        <tissue evidence="3">Whole body</tissue>
    </source>
</reference>
<evidence type="ECO:0000313" key="3">
    <source>
        <dbReference type="RefSeq" id="XP_058975874.1"/>
    </source>
</evidence>
<dbReference type="Proteomes" id="UP001652621">
    <property type="component" value="Unplaced"/>
</dbReference>
<dbReference type="InterPro" id="IPR016181">
    <property type="entry name" value="Acyl_CoA_acyltransferase"/>
</dbReference>
<keyword evidence="2" id="KW-1185">Reference proteome</keyword>
<dbReference type="SUPFAM" id="SSF55729">
    <property type="entry name" value="Acyl-CoA N-acyltransferases (Nat)"/>
    <property type="match status" value="1"/>
</dbReference>
<proteinExistence type="predicted"/>
<sequence length="189" mass="21050">MAVHKPSNKIIGACIAGPQGVDEADQLFEAAAVKAIPNGENFKTIACIERDAKDGQHYGVERILDIVGTCVDRSMRGRNIASRFYDFLRDLGKAKGYQLLRADCSSFYSARIKEQQGWDCINTIVYKEYLDENGEPVFDLPPPHEDDDDDDGGGDDGNDDDNEKKHHNNNNNNNKNGSNKQRISIALIY</sequence>
<evidence type="ECO:0000313" key="2">
    <source>
        <dbReference type="Proteomes" id="UP001652621"/>
    </source>
</evidence>
<protein>
    <submittedName>
        <fullName evidence="3">Arylalkylamine N-acetyltransferase-like 2</fullName>
    </submittedName>
</protein>
<dbReference type="GeneID" id="131801344"/>
<evidence type="ECO:0000256" key="1">
    <source>
        <dbReference type="SAM" id="MobiDB-lite"/>
    </source>
</evidence>
<gene>
    <name evidence="3" type="primary">LOC131801344</name>
</gene>
<organism evidence="2 3">
    <name type="scientific">Musca domestica</name>
    <name type="common">House fly</name>
    <dbReference type="NCBI Taxonomy" id="7370"/>
    <lineage>
        <taxon>Eukaryota</taxon>
        <taxon>Metazoa</taxon>
        <taxon>Ecdysozoa</taxon>
        <taxon>Arthropoda</taxon>
        <taxon>Hexapoda</taxon>
        <taxon>Insecta</taxon>
        <taxon>Pterygota</taxon>
        <taxon>Neoptera</taxon>
        <taxon>Endopterygota</taxon>
        <taxon>Diptera</taxon>
        <taxon>Brachycera</taxon>
        <taxon>Muscomorpha</taxon>
        <taxon>Muscoidea</taxon>
        <taxon>Muscidae</taxon>
        <taxon>Musca</taxon>
    </lineage>
</organism>
<dbReference type="PANTHER" id="PTHR20905">
    <property type="entry name" value="N-ACETYLTRANSFERASE-RELATED"/>
    <property type="match status" value="1"/>
</dbReference>
<dbReference type="Gene3D" id="3.40.630.30">
    <property type="match status" value="1"/>
</dbReference>
<dbReference type="RefSeq" id="XP_058975874.1">
    <property type="nucleotide sequence ID" value="XM_059119891.1"/>
</dbReference>
<dbReference type="PANTHER" id="PTHR20905:SF1">
    <property type="entry name" value="AT07410P-RELATED"/>
    <property type="match status" value="1"/>
</dbReference>
<name>A0ABM3UQT7_MUSDO</name>
<accession>A0ABM3UQT7</accession>
<feature type="region of interest" description="Disordered" evidence="1">
    <location>
        <begin position="135"/>
        <end position="181"/>
    </location>
</feature>
<feature type="compositionally biased region" description="Acidic residues" evidence="1">
    <location>
        <begin position="145"/>
        <end position="161"/>
    </location>
</feature>